<gene>
    <name evidence="2" type="ORF">K040078D81_37180</name>
</gene>
<accession>A0ABQ0BDQ8</accession>
<sequence length="123" mass="14786">METFEKYLSTIKNEEHRSRMREVLEWINNRFPDMQPKIAWNQPMFTDHGTFIIGFSASKQHFSVAPEQKGIEMFSSEIKKSGYSYSSNIFRIRWDEPVNYSLLEQIIRYNRTDKADCSSFWRK</sequence>
<dbReference type="RefSeq" id="WP_095173445.1">
    <property type="nucleotide sequence ID" value="NZ_BAABYW010000001.1"/>
</dbReference>
<feature type="domain" description="YdhG-like" evidence="1">
    <location>
        <begin position="16"/>
        <end position="109"/>
    </location>
</feature>
<dbReference type="Pfam" id="PF08818">
    <property type="entry name" value="DUF1801"/>
    <property type="match status" value="1"/>
</dbReference>
<organism evidence="2 3">
    <name type="scientific">Blautia hominis</name>
    <dbReference type="NCBI Taxonomy" id="2025493"/>
    <lineage>
        <taxon>Bacteria</taxon>
        <taxon>Bacillati</taxon>
        <taxon>Bacillota</taxon>
        <taxon>Clostridia</taxon>
        <taxon>Lachnospirales</taxon>
        <taxon>Lachnospiraceae</taxon>
        <taxon>Blautia</taxon>
    </lineage>
</organism>
<evidence type="ECO:0000313" key="2">
    <source>
        <dbReference type="EMBL" id="GAA6409601.1"/>
    </source>
</evidence>
<evidence type="ECO:0000259" key="1">
    <source>
        <dbReference type="Pfam" id="PF08818"/>
    </source>
</evidence>
<dbReference type="EMBL" id="BAABYW010000001">
    <property type="protein sequence ID" value="GAA6409601.1"/>
    <property type="molecule type" value="Genomic_DNA"/>
</dbReference>
<reference evidence="2 3" key="1">
    <citation type="submission" date="2024-04" db="EMBL/GenBank/DDBJ databases">
        <title>Defined microbial consortia suppress multidrug-resistant proinflammatory Enterobacteriaceae via ecological control.</title>
        <authorList>
            <person name="Furuichi M."/>
            <person name="Kawaguchi T."/>
            <person name="Pust M."/>
            <person name="Yasuma K."/>
            <person name="Plichta D."/>
            <person name="Hasegawa N."/>
            <person name="Ohya T."/>
            <person name="Bhattarai S."/>
            <person name="Sasajima S."/>
            <person name="Aoto Y."/>
            <person name="Tuganbaev T."/>
            <person name="Yaginuma M."/>
            <person name="Ueda M."/>
            <person name="Okahashi N."/>
            <person name="Amafuji K."/>
            <person name="Kiridooshi Y."/>
            <person name="Sugita K."/>
            <person name="Strazar M."/>
            <person name="Skelly A."/>
            <person name="Suda W."/>
            <person name="Hattori M."/>
            <person name="Nakamoto N."/>
            <person name="Caballero S."/>
            <person name="Norman J."/>
            <person name="Olle B."/>
            <person name="Tanoue T."/>
            <person name="Arita M."/>
            <person name="Bucci V."/>
            <person name="Atarashi K."/>
            <person name="Xavier R."/>
            <person name="Honda K."/>
        </authorList>
    </citation>
    <scope>NUCLEOTIDE SEQUENCE [LARGE SCALE GENOMIC DNA]</scope>
    <source>
        <strain evidence="3">k04-0078-D8-1</strain>
    </source>
</reference>
<protein>
    <submittedName>
        <fullName evidence="2">Iron chaperone</fullName>
    </submittedName>
</protein>
<proteinExistence type="predicted"/>
<comment type="caution">
    <text evidence="2">The sequence shown here is derived from an EMBL/GenBank/DDBJ whole genome shotgun (WGS) entry which is preliminary data.</text>
</comment>
<keyword evidence="3" id="KW-1185">Reference proteome</keyword>
<name>A0ABQ0BDQ8_9FIRM</name>
<dbReference type="InterPro" id="IPR014922">
    <property type="entry name" value="YdhG-like"/>
</dbReference>
<evidence type="ECO:0000313" key="3">
    <source>
        <dbReference type="Proteomes" id="UP001600943"/>
    </source>
</evidence>
<dbReference type="Proteomes" id="UP001600943">
    <property type="component" value="Unassembled WGS sequence"/>
</dbReference>
<dbReference type="SUPFAM" id="SSF159888">
    <property type="entry name" value="YdhG-like"/>
    <property type="match status" value="1"/>
</dbReference>
<dbReference type="Gene3D" id="3.90.1150.200">
    <property type="match status" value="1"/>
</dbReference>